<protein>
    <recommendedName>
        <fullName evidence="3">PiggyBac transposable element-derived protein domain-containing protein</fullName>
    </recommendedName>
</protein>
<dbReference type="AlphaFoldDB" id="A0A8J4XSL2"/>
<dbReference type="OrthoDB" id="6600797at2759"/>
<comment type="caution">
    <text evidence="1">The sequence shown here is derived from an EMBL/GenBank/DDBJ whole genome shotgun (WGS) entry which is preliminary data.</text>
</comment>
<evidence type="ECO:0000313" key="2">
    <source>
        <dbReference type="Proteomes" id="UP000770661"/>
    </source>
</evidence>
<reference evidence="1" key="1">
    <citation type="submission" date="2020-07" db="EMBL/GenBank/DDBJ databases">
        <title>The High-quality genome of the commercially important snow crab, Chionoecetes opilio.</title>
        <authorList>
            <person name="Jeong J.-H."/>
            <person name="Ryu S."/>
        </authorList>
    </citation>
    <scope>NUCLEOTIDE SEQUENCE</scope>
    <source>
        <strain evidence="1">MADBK_172401_WGS</strain>
        <tissue evidence="1">Digestive gland</tissue>
    </source>
</reference>
<gene>
    <name evidence="1" type="ORF">GWK47_015207</name>
</gene>
<organism evidence="1 2">
    <name type="scientific">Chionoecetes opilio</name>
    <name type="common">Atlantic snow crab</name>
    <name type="synonym">Cancer opilio</name>
    <dbReference type="NCBI Taxonomy" id="41210"/>
    <lineage>
        <taxon>Eukaryota</taxon>
        <taxon>Metazoa</taxon>
        <taxon>Ecdysozoa</taxon>
        <taxon>Arthropoda</taxon>
        <taxon>Crustacea</taxon>
        <taxon>Multicrustacea</taxon>
        <taxon>Malacostraca</taxon>
        <taxon>Eumalacostraca</taxon>
        <taxon>Eucarida</taxon>
        <taxon>Decapoda</taxon>
        <taxon>Pleocyemata</taxon>
        <taxon>Brachyura</taxon>
        <taxon>Eubrachyura</taxon>
        <taxon>Majoidea</taxon>
        <taxon>Majidae</taxon>
        <taxon>Chionoecetes</taxon>
    </lineage>
</organism>
<keyword evidence="2" id="KW-1185">Reference proteome</keyword>
<dbReference type="EMBL" id="JACEEZ010020986">
    <property type="protein sequence ID" value="KAG0713887.1"/>
    <property type="molecule type" value="Genomic_DNA"/>
</dbReference>
<evidence type="ECO:0008006" key="3">
    <source>
        <dbReference type="Google" id="ProtNLM"/>
    </source>
</evidence>
<proteinExistence type="predicted"/>
<sequence length="177" mass="20482">MGGIDKSDMLVHLYCTPMKAKRWYMRMFAYAIDISITNAWLIYRRDCKALAETGLPLKNFRIQVFRVASSHRKATSRPRRSLATPGILNTTVDVPTPVRGHRSHIPDNSMRFDLTLFHALIYTSHQTCKFCSKKGHILRSNVLCSVCKVHLCLNAERNCFVKFHERLPKCLEWSKLD</sequence>
<dbReference type="PANTHER" id="PTHR47272">
    <property type="entry name" value="DDE_TNP_1_7 DOMAIN-CONTAINING PROTEIN"/>
    <property type="match status" value="1"/>
</dbReference>
<dbReference type="PANTHER" id="PTHR47272:SF2">
    <property type="entry name" value="PIGGYBAC TRANSPOSABLE ELEMENT-DERIVED PROTEIN 3-LIKE"/>
    <property type="match status" value="1"/>
</dbReference>
<evidence type="ECO:0000313" key="1">
    <source>
        <dbReference type="EMBL" id="KAG0713887.1"/>
    </source>
</evidence>
<name>A0A8J4XSL2_CHIOP</name>
<dbReference type="Proteomes" id="UP000770661">
    <property type="component" value="Unassembled WGS sequence"/>
</dbReference>
<accession>A0A8J4XSL2</accession>